<gene>
    <name evidence="1" type="ORF">DK880_00865</name>
</gene>
<protein>
    <submittedName>
        <fullName evidence="1">Uncharacterized protein</fullName>
    </submittedName>
</protein>
<reference evidence="1 2" key="1">
    <citation type="submission" date="2018-05" db="EMBL/GenBank/DDBJ databases">
        <title>Candidatus Cardinium hertigii Genome Assembly.</title>
        <authorList>
            <person name="Showmaker K.C."/>
            <person name="Walden K.O."/>
            <person name="Fields C.J."/>
            <person name="Lambert K.N."/>
            <person name="Hudson M.E."/>
        </authorList>
    </citation>
    <scope>NUCLEOTIDE SEQUENCE [LARGE SCALE GENOMIC DNA]</scope>
    <source>
        <strain evidence="2">cHgTN10</strain>
    </source>
</reference>
<name>A0A2Z3LEP8_9BACT</name>
<dbReference type="EMBL" id="CP029619">
    <property type="protein sequence ID" value="AWN82166.1"/>
    <property type="molecule type" value="Genomic_DNA"/>
</dbReference>
<organism evidence="1 2">
    <name type="scientific">Candidatus Cardinium hertigii</name>
    <dbReference type="NCBI Taxonomy" id="247481"/>
    <lineage>
        <taxon>Bacteria</taxon>
        <taxon>Pseudomonadati</taxon>
        <taxon>Bacteroidota</taxon>
        <taxon>Cytophagia</taxon>
        <taxon>Cytophagales</taxon>
        <taxon>Amoebophilaceae</taxon>
        <taxon>Candidatus Cardinium</taxon>
    </lineage>
</organism>
<accession>A0A2Z3LEP8</accession>
<keyword evidence="2" id="KW-1185">Reference proteome</keyword>
<dbReference type="Proteomes" id="UP000245872">
    <property type="component" value="Chromosome"/>
</dbReference>
<dbReference type="OrthoDB" id="1467932at2"/>
<dbReference type="RefSeq" id="WP_109997555.1">
    <property type="nucleotide sequence ID" value="NZ_CP029619.1"/>
</dbReference>
<sequence length="104" mass="11997">MPSSENKTATLEEAAHIITHFEELFNSLLENHTAYQQHIAQLTKENALLKSQLQDAQHSPDSFIQPNKTTQNVSSFDSWEQQLIQQINVCIKDIDFCLTYFEQT</sequence>
<evidence type="ECO:0000313" key="1">
    <source>
        <dbReference type="EMBL" id="AWN82166.1"/>
    </source>
</evidence>
<dbReference type="AlphaFoldDB" id="A0A2Z3LEP8"/>
<proteinExistence type="predicted"/>
<evidence type="ECO:0000313" key="2">
    <source>
        <dbReference type="Proteomes" id="UP000245872"/>
    </source>
</evidence>
<dbReference type="KEGG" id="cher:DK880_00865"/>